<reference evidence="2" key="1">
    <citation type="journal article" date="2023" name="Mol. Phylogenet. Evol.">
        <title>Genome-scale phylogeny and comparative genomics of the fungal order Sordariales.</title>
        <authorList>
            <person name="Hensen N."/>
            <person name="Bonometti L."/>
            <person name="Westerberg I."/>
            <person name="Brannstrom I.O."/>
            <person name="Guillou S."/>
            <person name="Cros-Aarteil S."/>
            <person name="Calhoun S."/>
            <person name="Haridas S."/>
            <person name="Kuo A."/>
            <person name="Mondo S."/>
            <person name="Pangilinan J."/>
            <person name="Riley R."/>
            <person name="LaButti K."/>
            <person name="Andreopoulos B."/>
            <person name="Lipzen A."/>
            <person name="Chen C."/>
            <person name="Yan M."/>
            <person name="Daum C."/>
            <person name="Ng V."/>
            <person name="Clum A."/>
            <person name="Steindorff A."/>
            <person name="Ohm R.A."/>
            <person name="Martin F."/>
            <person name="Silar P."/>
            <person name="Natvig D.O."/>
            <person name="Lalanne C."/>
            <person name="Gautier V."/>
            <person name="Ament-Velasquez S.L."/>
            <person name="Kruys A."/>
            <person name="Hutchinson M.I."/>
            <person name="Powell A.J."/>
            <person name="Barry K."/>
            <person name="Miller A.N."/>
            <person name="Grigoriev I.V."/>
            <person name="Debuchy R."/>
            <person name="Gladieux P."/>
            <person name="Hiltunen Thoren M."/>
            <person name="Johannesson H."/>
        </authorList>
    </citation>
    <scope>NUCLEOTIDE SEQUENCE</scope>
    <source>
        <strain evidence="2">FGSC 1904</strain>
    </source>
</reference>
<protein>
    <submittedName>
        <fullName evidence="2">Uncharacterized protein</fullName>
    </submittedName>
</protein>
<evidence type="ECO:0000313" key="2">
    <source>
        <dbReference type="EMBL" id="KAK3395740.1"/>
    </source>
</evidence>
<sequence length="682" mass="74597">MGKGFQFIDSTKTDRVTRRLVRSHAMKGKNVGKVLHRRSRLELDLHAPRPSTKKAACTSSSTARNLLPQQGQQQQQQPTRSNTTTRPSLGSTKSSSRSKSPEETPSPSDGSSSTGSSRSSNGYITTPASSVTDFTSNDFLFLDDDLVNLDWLADIESNDASLDGYIADTLTAPVNTSFQALQLDDQQDHQQSSLILEAHTQKALNTTLGARDSLFALAFPVQATPQSQYVISQFFGIVIDALYPPQLVRGAAKAYDYWIGTLFQDRTSFHCAIALMAALSDFFFGDQALTPDAIYHLSQAIHMVNRTLETSDALSDSNLAVVNFLVIQELLKDSFKSKAEVHLKGLQRMVELRGGLNSLGEDNPLGIKISKTAIDFALHRGTSLPSAFYRDRMPSIRARLLSEGFILSSPPSPLFSFPFPSSSSSPISPSSPSFGTQQQIQIHPFLSQILSDVLSVTNLLNFPSLNFRFDPHTLQEFLVSVGCRLIRFRPLSYYQSPSKGKKPAPGSAAARQNRIESAIHLGLISLSTTLFLQFGRRRFLRYELVRDCLTGLINEWDFTSLSTSPGSNTSFTGSAARAGPGTPTEPNPAESIENQTLLWLLHIGGISVLAGPEEQKWLAPKVQELAWGVMGVLEWEGSEGSGGSETRGVKECLLKFPWVDSLHSEPGKAMWDSLGVMGMGIL</sequence>
<name>A0AAE0U9P2_SORBR</name>
<comment type="caution">
    <text evidence="2">The sequence shown here is derived from an EMBL/GenBank/DDBJ whole genome shotgun (WGS) entry which is preliminary data.</text>
</comment>
<keyword evidence="3" id="KW-1185">Reference proteome</keyword>
<feature type="region of interest" description="Disordered" evidence="1">
    <location>
        <begin position="25"/>
        <end position="128"/>
    </location>
</feature>
<reference evidence="2" key="2">
    <citation type="submission" date="2023-07" db="EMBL/GenBank/DDBJ databases">
        <authorList>
            <consortium name="Lawrence Berkeley National Laboratory"/>
            <person name="Haridas S."/>
            <person name="Hensen N."/>
            <person name="Bonometti L."/>
            <person name="Westerberg I."/>
            <person name="Brannstrom I.O."/>
            <person name="Guillou S."/>
            <person name="Cros-Aarteil S."/>
            <person name="Calhoun S."/>
            <person name="Kuo A."/>
            <person name="Mondo S."/>
            <person name="Pangilinan J."/>
            <person name="Riley R."/>
            <person name="LaButti K."/>
            <person name="Andreopoulos B."/>
            <person name="Lipzen A."/>
            <person name="Chen C."/>
            <person name="Yanf M."/>
            <person name="Daum C."/>
            <person name="Ng V."/>
            <person name="Clum A."/>
            <person name="Steindorff A."/>
            <person name="Ohm R."/>
            <person name="Martin F."/>
            <person name="Silar P."/>
            <person name="Natvig D."/>
            <person name="Lalanne C."/>
            <person name="Gautier V."/>
            <person name="Ament-velasquez S.L."/>
            <person name="Kruys A."/>
            <person name="Hutchinson M.I."/>
            <person name="Powell A.J."/>
            <person name="Barry K."/>
            <person name="Miller A.N."/>
            <person name="Grigoriev I.V."/>
            <person name="Debuchy R."/>
            <person name="Gladieux P."/>
            <person name="Thoren M.H."/>
            <person name="Johannesson H."/>
        </authorList>
    </citation>
    <scope>NUCLEOTIDE SEQUENCE</scope>
    <source>
        <strain evidence="2">FGSC 1904</strain>
    </source>
</reference>
<gene>
    <name evidence="2" type="ORF">B0T20DRAFT_44435</name>
</gene>
<feature type="region of interest" description="Disordered" evidence="1">
    <location>
        <begin position="563"/>
        <end position="588"/>
    </location>
</feature>
<accession>A0AAE0U9P2</accession>
<evidence type="ECO:0000256" key="1">
    <source>
        <dbReference type="SAM" id="MobiDB-lite"/>
    </source>
</evidence>
<feature type="compositionally biased region" description="Low complexity" evidence="1">
    <location>
        <begin position="86"/>
        <end position="120"/>
    </location>
</feature>
<dbReference type="Proteomes" id="UP001281003">
    <property type="component" value="Unassembled WGS sequence"/>
</dbReference>
<feature type="compositionally biased region" description="Low complexity" evidence="1">
    <location>
        <begin position="53"/>
        <end position="77"/>
    </location>
</feature>
<dbReference type="EMBL" id="JAUTDP010000010">
    <property type="protein sequence ID" value="KAK3395740.1"/>
    <property type="molecule type" value="Genomic_DNA"/>
</dbReference>
<dbReference type="PANTHER" id="PTHR37540">
    <property type="entry name" value="TRANSCRIPTION FACTOR (ACR-2), PUTATIVE-RELATED-RELATED"/>
    <property type="match status" value="1"/>
</dbReference>
<evidence type="ECO:0000313" key="3">
    <source>
        <dbReference type="Proteomes" id="UP001281003"/>
    </source>
</evidence>
<proteinExistence type="predicted"/>
<dbReference type="PANTHER" id="PTHR37540:SF9">
    <property type="entry name" value="ZN(2)-C6 FUNGAL-TYPE DOMAIN-CONTAINING PROTEIN"/>
    <property type="match status" value="1"/>
</dbReference>
<feature type="compositionally biased region" description="Polar residues" evidence="1">
    <location>
        <begin position="563"/>
        <end position="573"/>
    </location>
</feature>
<dbReference type="AlphaFoldDB" id="A0AAE0U9P2"/>
<organism evidence="2 3">
    <name type="scientific">Sordaria brevicollis</name>
    <dbReference type="NCBI Taxonomy" id="83679"/>
    <lineage>
        <taxon>Eukaryota</taxon>
        <taxon>Fungi</taxon>
        <taxon>Dikarya</taxon>
        <taxon>Ascomycota</taxon>
        <taxon>Pezizomycotina</taxon>
        <taxon>Sordariomycetes</taxon>
        <taxon>Sordariomycetidae</taxon>
        <taxon>Sordariales</taxon>
        <taxon>Sordariaceae</taxon>
        <taxon>Sordaria</taxon>
    </lineage>
</organism>